<dbReference type="EC" id="3.2.1.39" evidence="4"/>
<feature type="domain" description="GH16" evidence="3">
    <location>
        <begin position="63"/>
        <end position="328"/>
    </location>
</feature>
<dbReference type="InterPro" id="IPR050546">
    <property type="entry name" value="Glycosyl_Hydrlase_16"/>
</dbReference>
<dbReference type="Pfam" id="PF00722">
    <property type="entry name" value="Glyco_hydro_16"/>
    <property type="match status" value="1"/>
</dbReference>
<name>A0A2U9PYI1_MYCSE</name>
<gene>
    <name evidence="4" type="primary">glcA</name>
    <name evidence="4" type="ORF">D806_058440</name>
</gene>
<dbReference type="PANTHER" id="PTHR10963">
    <property type="entry name" value="GLYCOSYL HYDROLASE-RELATED"/>
    <property type="match status" value="1"/>
</dbReference>
<dbReference type="PROSITE" id="PS51762">
    <property type="entry name" value="GH16_2"/>
    <property type="match status" value="1"/>
</dbReference>
<evidence type="ECO:0000313" key="4">
    <source>
        <dbReference type="EMBL" id="AWT56784.1"/>
    </source>
</evidence>
<evidence type="ECO:0000259" key="3">
    <source>
        <dbReference type="PROSITE" id="PS51762"/>
    </source>
</evidence>
<dbReference type="Gene3D" id="2.60.120.200">
    <property type="match status" value="1"/>
</dbReference>
<evidence type="ECO:0000313" key="5">
    <source>
        <dbReference type="Proteomes" id="UP000011200"/>
    </source>
</evidence>
<comment type="similarity">
    <text evidence="1">Belongs to the glycosyl hydrolase 16 family.</text>
</comment>
<dbReference type="PANTHER" id="PTHR10963:SF55">
    <property type="entry name" value="GLYCOSIDE HYDROLASE FAMILY 16 PROTEIN"/>
    <property type="match status" value="1"/>
</dbReference>
<dbReference type="SUPFAM" id="SSF49899">
    <property type="entry name" value="Concanavalin A-like lectins/glucanases"/>
    <property type="match status" value="1"/>
</dbReference>
<evidence type="ECO:0000256" key="2">
    <source>
        <dbReference type="SAM" id="SignalP"/>
    </source>
</evidence>
<evidence type="ECO:0000256" key="1">
    <source>
        <dbReference type="ARBA" id="ARBA00006865"/>
    </source>
</evidence>
<dbReference type="GO" id="GO:0042973">
    <property type="term" value="F:glucan endo-1,3-beta-D-glucosidase activity"/>
    <property type="evidence" value="ECO:0007669"/>
    <property type="project" value="UniProtKB-EC"/>
</dbReference>
<organism evidence="4 5">
    <name type="scientific">Mycolicibacterium smegmatis (strain MKD8)</name>
    <name type="common">Mycobacterium smegmatis</name>
    <dbReference type="NCBI Taxonomy" id="1214915"/>
    <lineage>
        <taxon>Bacteria</taxon>
        <taxon>Bacillati</taxon>
        <taxon>Actinomycetota</taxon>
        <taxon>Actinomycetes</taxon>
        <taxon>Mycobacteriales</taxon>
        <taxon>Mycobacteriaceae</taxon>
        <taxon>Mycolicibacterium</taxon>
    </lineage>
</organism>
<keyword evidence="2" id="KW-0732">Signal</keyword>
<dbReference type="EMBL" id="CP027541">
    <property type="protein sequence ID" value="AWT56784.1"/>
    <property type="molecule type" value="Genomic_DNA"/>
</dbReference>
<proteinExistence type="inferred from homology"/>
<keyword evidence="4" id="KW-0326">Glycosidase</keyword>
<dbReference type="CDD" id="cd08023">
    <property type="entry name" value="GH16_laminarinase_like"/>
    <property type="match status" value="1"/>
</dbReference>
<dbReference type="InterPro" id="IPR000757">
    <property type="entry name" value="Beta-glucanase-like"/>
</dbReference>
<accession>A0A2U9PYI1</accession>
<reference evidence="5" key="2">
    <citation type="submission" date="2018-03" db="EMBL/GenBank/DDBJ databases">
        <authorList>
            <person name="Derbyshire K."/>
            <person name="Gray T.A."/>
            <person name="Champion M."/>
        </authorList>
    </citation>
    <scope>NUCLEOTIDE SEQUENCE [LARGE SCALE GENOMIC DNA]</scope>
    <source>
        <strain evidence="5">MKD8</strain>
    </source>
</reference>
<dbReference type="GO" id="GO:0005975">
    <property type="term" value="P:carbohydrate metabolic process"/>
    <property type="evidence" value="ECO:0007669"/>
    <property type="project" value="InterPro"/>
</dbReference>
<sequence>MTAGRRPPRPESRPTHSVGVVNQMKMLALVSLLVFQGCGAQAAAPTAQTCGADEVRVAPRCVSAPPAAPAPGKSWEITFSEEFNGADYDRTKLNPCFDWNHGGCTSSFNEGEETYRPEHVVVSEGTAKMIAAPLSPPAPDDACYEASCDYASGMLTTARPNVSDSHYPLPFTYGYVESRIRFPAIPGFFTAFWMVPTDPTFEYRTEIDIAEIIGSEPRTIYMTYAYDDRSRSFEVNKSNDNGACPESDYSNDWVRLGVNWQPDSISWYVDDVLCGEFTDARWIEDGPMQLILGLMVNTNWTRDVNSVLPSPPPAAQLEVDYIRIFQQH</sequence>
<dbReference type="Proteomes" id="UP000011200">
    <property type="component" value="Chromosome"/>
</dbReference>
<keyword evidence="4" id="KW-0378">Hydrolase</keyword>
<feature type="chain" id="PRO_5015864423" evidence="2">
    <location>
        <begin position="43"/>
        <end position="328"/>
    </location>
</feature>
<dbReference type="InterPro" id="IPR013320">
    <property type="entry name" value="ConA-like_dom_sf"/>
</dbReference>
<protein>
    <submittedName>
        <fullName evidence="4">Glucan endo-1,3-beta-glucosidase A1</fullName>
        <ecNumber evidence="4">3.2.1.39</ecNumber>
    </submittedName>
</protein>
<reference evidence="4 5" key="1">
    <citation type="journal article" date="2013" name="Genome Announc.">
        <title>Draft genome sequence of MKD8, a conjugal recipient Mycobacterium smegmatis strain.</title>
        <authorList>
            <person name="Gray T.A."/>
            <person name="Palumbo M.J."/>
            <person name="Derbyshire K.M."/>
        </authorList>
    </citation>
    <scope>NUCLEOTIDE SEQUENCE [LARGE SCALE GENOMIC DNA]</scope>
    <source>
        <strain evidence="4 5">MKD8</strain>
    </source>
</reference>
<feature type="signal peptide" evidence="2">
    <location>
        <begin position="1"/>
        <end position="42"/>
    </location>
</feature>
<dbReference type="AlphaFoldDB" id="A0A2U9PYI1"/>